<keyword evidence="6" id="KW-0812">Transmembrane</keyword>
<evidence type="ECO:0000256" key="6">
    <source>
        <dbReference type="SAM" id="Phobius"/>
    </source>
</evidence>
<dbReference type="Gene3D" id="3.30.2160.10">
    <property type="entry name" value="Hect, E3 ligase catalytic domain"/>
    <property type="match status" value="1"/>
</dbReference>
<dbReference type="PANTHER" id="PTHR45700">
    <property type="entry name" value="UBIQUITIN-PROTEIN LIGASE E3C"/>
    <property type="match status" value="1"/>
</dbReference>
<sequence length="442" mass="50306">MYFRTINHLRMRKAHSSADKASELRRRAVQPSSDDELEDQLKHIEEHYLLLSVSRGKVLRDAYDQLWQRRTSELLRPLRIRLGEVDELEVGHDLGGVQIEFFNLICKEAFDEEAHMFTTDPKTGLSYFRPCSLQPLYMFEMLGLLIALAIYNGITLPISLPKVFYGILLSPNPSDRLDSVELGSGTAAIVDGWPAESRSLNSLLQEDVPDLEYTFPLEANGLRMSVDLSEERKARMEVITATGNGSSSLDLGDGLNWPGWLVVQSTKEPRVVTPEYRAQYVKDYVRWLVWRSVEPQWVAFRKGFRKIIDQRSLSIFTPASLKAFVEGSVRLDITDLRSATKYDGYDPKSKYMQNFWRIVASWTEEKQKQLLKFVTAAERIPIGGARNLTFVISRSVVEDLEHLPTSSTCFGTLYLPRYSTAEVLDEKLSLALKYGLEGFGTG</sequence>
<dbReference type="AlphaFoldDB" id="A0AAV9JXU2"/>
<comment type="catalytic activity">
    <reaction evidence="1">
        <text>S-ubiquitinyl-[E2 ubiquitin-conjugating enzyme]-L-cysteine + [acceptor protein]-L-lysine = [E2 ubiquitin-conjugating enzyme]-L-cysteine + N(6)-ubiquitinyl-[acceptor protein]-L-lysine.</text>
        <dbReference type="EC" id="2.3.2.26"/>
    </reaction>
</comment>
<keyword evidence="9" id="KW-1185">Reference proteome</keyword>
<gene>
    <name evidence="8" type="ORF">LTR36_006460</name>
</gene>
<dbReference type="SMART" id="SM00119">
    <property type="entry name" value="HECTc"/>
    <property type="match status" value="1"/>
</dbReference>
<dbReference type="FunFam" id="3.30.2410.10:FF:000003">
    <property type="entry name" value="probable E3 ubiquitin-protein ligase HERC4 isoform X1"/>
    <property type="match status" value="1"/>
</dbReference>
<dbReference type="EMBL" id="JAVFHQ010000004">
    <property type="protein sequence ID" value="KAK4549463.1"/>
    <property type="molecule type" value="Genomic_DNA"/>
</dbReference>
<proteinExistence type="predicted"/>
<dbReference type="GO" id="GO:0000209">
    <property type="term" value="P:protein polyubiquitination"/>
    <property type="evidence" value="ECO:0007669"/>
    <property type="project" value="InterPro"/>
</dbReference>
<evidence type="ECO:0000256" key="4">
    <source>
        <dbReference type="ARBA" id="ARBA00022786"/>
    </source>
</evidence>
<dbReference type="PANTHER" id="PTHR45700:SF8">
    <property type="entry name" value="HECT-TYPE E3 UBIQUITIN TRANSFERASE"/>
    <property type="match status" value="1"/>
</dbReference>
<name>A0AAV9JXU2_9PEZI</name>
<keyword evidence="4 5" id="KW-0833">Ubl conjugation pathway</keyword>
<comment type="caution">
    <text evidence="8">The sequence shown here is derived from an EMBL/GenBank/DDBJ whole genome shotgun (WGS) entry which is preliminary data.</text>
</comment>
<evidence type="ECO:0000259" key="7">
    <source>
        <dbReference type="PROSITE" id="PS50237"/>
    </source>
</evidence>
<dbReference type="InterPro" id="IPR000569">
    <property type="entry name" value="HECT_dom"/>
</dbReference>
<feature type="domain" description="HECT" evidence="7">
    <location>
        <begin position="70"/>
        <end position="442"/>
    </location>
</feature>
<dbReference type="EC" id="2.3.2.26" evidence="2"/>
<evidence type="ECO:0000256" key="5">
    <source>
        <dbReference type="PROSITE-ProRule" id="PRU00104"/>
    </source>
</evidence>
<evidence type="ECO:0000313" key="8">
    <source>
        <dbReference type="EMBL" id="KAK4549463.1"/>
    </source>
</evidence>
<organism evidence="8 9">
    <name type="scientific">Oleoguttula mirabilis</name>
    <dbReference type="NCBI Taxonomy" id="1507867"/>
    <lineage>
        <taxon>Eukaryota</taxon>
        <taxon>Fungi</taxon>
        <taxon>Dikarya</taxon>
        <taxon>Ascomycota</taxon>
        <taxon>Pezizomycotina</taxon>
        <taxon>Dothideomycetes</taxon>
        <taxon>Dothideomycetidae</taxon>
        <taxon>Mycosphaerellales</taxon>
        <taxon>Teratosphaeriaceae</taxon>
        <taxon>Oleoguttula</taxon>
    </lineage>
</organism>
<dbReference type="Gene3D" id="3.30.2410.10">
    <property type="entry name" value="Hect, E3 ligase catalytic domain"/>
    <property type="match status" value="1"/>
</dbReference>
<dbReference type="InterPro" id="IPR044611">
    <property type="entry name" value="E3A/B/C-like"/>
</dbReference>
<evidence type="ECO:0000256" key="1">
    <source>
        <dbReference type="ARBA" id="ARBA00000885"/>
    </source>
</evidence>
<dbReference type="PROSITE" id="PS50237">
    <property type="entry name" value="HECT"/>
    <property type="match status" value="1"/>
</dbReference>
<feature type="active site" description="Glycyl thioester intermediate" evidence="5">
    <location>
        <position position="409"/>
    </location>
</feature>
<evidence type="ECO:0000256" key="2">
    <source>
        <dbReference type="ARBA" id="ARBA00012485"/>
    </source>
</evidence>
<dbReference type="Pfam" id="PF00632">
    <property type="entry name" value="HECT"/>
    <property type="match status" value="1"/>
</dbReference>
<feature type="transmembrane region" description="Helical" evidence="6">
    <location>
        <begin position="136"/>
        <end position="154"/>
    </location>
</feature>
<accession>A0AAV9JXU2</accession>
<dbReference type="Proteomes" id="UP001324427">
    <property type="component" value="Unassembled WGS sequence"/>
</dbReference>
<dbReference type="SUPFAM" id="SSF56204">
    <property type="entry name" value="Hect, E3 ligase catalytic domain"/>
    <property type="match status" value="1"/>
</dbReference>
<evidence type="ECO:0000256" key="3">
    <source>
        <dbReference type="ARBA" id="ARBA00022679"/>
    </source>
</evidence>
<dbReference type="Gene3D" id="3.90.1750.10">
    <property type="entry name" value="Hect, E3 ligase catalytic domains"/>
    <property type="match status" value="1"/>
</dbReference>
<dbReference type="GO" id="GO:0061630">
    <property type="term" value="F:ubiquitin protein ligase activity"/>
    <property type="evidence" value="ECO:0007669"/>
    <property type="project" value="UniProtKB-EC"/>
</dbReference>
<keyword evidence="3" id="KW-0808">Transferase</keyword>
<keyword evidence="6" id="KW-0472">Membrane</keyword>
<reference evidence="8 9" key="1">
    <citation type="submission" date="2021-11" db="EMBL/GenBank/DDBJ databases">
        <title>Black yeast isolated from Biological Soil Crust.</title>
        <authorList>
            <person name="Kurbessoian T."/>
        </authorList>
    </citation>
    <scope>NUCLEOTIDE SEQUENCE [LARGE SCALE GENOMIC DNA]</scope>
    <source>
        <strain evidence="8 9">CCFEE 5522</strain>
    </source>
</reference>
<keyword evidence="6" id="KW-1133">Transmembrane helix</keyword>
<dbReference type="InterPro" id="IPR035983">
    <property type="entry name" value="Hect_E3_ubiquitin_ligase"/>
</dbReference>
<protein>
    <recommendedName>
        <fullName evidence="2">HECT-type E3 ubiquitin transferase</fullName>
        <ecNumber evidence="2">2.3.2.26</ecNumber>
    </recommendedName>
</protein>
<evidence type="ECO:0000313" key="9">
    <source>
        <dbReference type="Proteomes" id="UP001324427"/>
    </source>
</evidence>